<reference evidence="5" key="1">
    <citation type="journal article" date="2022" name="Int. J. Syst. Evol. Microbiol.">
        <title>Anaeromyxobacter oryzae sp. nov., Anaeromyxobacter diazotrophicus sp. nov. and Anaeromyxobacter paludicola sp. nov., isolated from paddy soils.</title>
        <authorList>
            <person name="Itoh H."/>
            <person name="Xu Z."/>
            <person name="Mise K."/>
            <person name="Masuda Y."/>
            <person name="Ushijima N."/>
            <person name="Hayakawa C."/>
            <person name="Shiratori Y."/>
            <person name="Senoo K."/>
        </authorList>
    </citation>
    <scope>NUCLEOTIDE SEQUENCE [LARGE SCALE GENOMIC DNA]</scope>
    <source>
        <strain evidence="5">Red232</strain>
    </source>
</reference>
<evidence type="ECO:0000313" key="4">
    <source>
        <dbReference type="EMBL" id="BDG05965.1"/>
    </source>
</evidence>
<accession>A0ABM7X2E9</accession>
<dbReference type="InterPro" id="IPR027843">
    <property type="entry name" value="DUF4440"/>
</dbReference>
<keyword evidence="5" id="KW-1185">Reference proteome</keyword>
<feature type="compositionally biased region" description="Pro residues" evidence="1">
    <location>
        <begin position="253"/>
        <end position="268"/>
    </location>
</feature>
<feature type="chain" id="PRO_5045666322" description="DUF4440 domain-containing protein" evidence="2">
    <location>
        <begin position="20"/>
        <end position="268"/>
    </location>
</feature>
<keyword evidence="2" id="KW-0732">Signal</keyword>
<evidence type="ECO:0000313" key="5">
    <source>
        <dbReference type="Proteomes" id="UP001162891"/>
    </source>
</evidence>
<feature type="compositionally biased region" description="Low complexity" evidence="1">
    <location>
        <begin position="172"/>
        <end position="252"/>
    </location>
</feature>
<feature type="signal peptide" evidence="2">
    <location>
        <begin position="1"/>
        <end position="19"/>
    </location>
</feature>
<evidence type="ECO:0000259" key="3">
    <source>
        <dbReference type="Pfam" id="PF14534"/>
    </source>
</evidence>
<name>A0ABM7X2E9_9BACT</name>
<feature type="region of interest" description="Disordered" evidence="1">
    <location>
        <begin position="22"/>
        <end position="46"/>
    </location>
</feature>
<gene>
    <name evidence="4" type="ORF">AMOR_49610</name>
</gene>
<dbReference type="RefSeq" id="WP_248355180.1">
    <property type="nucleotide sequence ID" value="NZ_AP025591.1"/>
</dbReference>
<dbReference type="SUPFAM" id="SSF54427">
    <property type="entry name" value="NTF2-like"/>
    <property type="match status" value="1"/>
</dbReference>
<evidence type="ECO:0000256" key="2">
    <source>
        <dbReference type="SAM" id="SignalP"/>
    </source>
</evidence>
<dbReference type="Pfam" id="PF14534">
    <property type="entry name" value="DUF4440"/>
    <property type="match status" value="1"/>
</dbReference>
<organism evidence="4 5">
    <name type="scientific">Anaeromyxobacter oryzae</name>
    <dbReference type="NCBI Taxonomy" id="2918170"/>
    <lineage>
        <taxon>Bacteria</taxon>
        <taxon>Pseudomonadati</taxon>
        <taxon>Myxococcota</taxon>
        <taxon>Myxococcia</taxon>
        <taxon>Myxococcales</taxon>
        <taxon>Cystobacterineae</taxon>
        <taxon>Anaeromyxobacteraceae</taxon>
        <taxon>Anaeromyxobacter</taxon>
    </lineage>
</organism>
<dbReference type="Proteomes" id="UP001162891">
    <property type="component" value="Chromosome"/>
</dbReference>
<evidence type="ECO:0000256" key="1">
    <source>
        <dbReference type="SAM" id="MobiDB-lite"/>
    </source>
</evidence>
<protein>
    <recommendedName>
        <fullName evidence="3">DUF4440 domain-containing protein</fullName>
    </recommendedName>
</protein>
<dbReference type="EMBL" id="AP025591">
    <property type="protein sequence ID" value="BDG05965.1"/>
    <property type="molecule type" value="Genomic_DNA"/>
</dbReference>
<dbReference type="Gene3D" id="3.10.450.50">
    <property type="match status" value="1"/>
</dbReference>
<dbReference type="InterPro" id="IPR032710">
    <property type="entry name" value="NTF2-like_dom_sf"/>
</dbReference>
<proteinExistence type="predicted"/>
<sequence length="268" mass="27094">MKKLAFAALVLAMTGPAFAQADKPQASAENPMARWKPPKVTNEQKDRKEIQAVLKQLEAAGKKGDIDAAAALLDFPVLMVTDDSKGQAMADSWTKEKWVEQMGPVYKQPMPAVTNKPTITLLSDSLAIVTNQWSTTMGKQKVSARDALQLVRVDGKWRIKSMIEGGWGDMMGPASAASTGGASPTGTGASSTGSSTETGAAAGTGASTETGTPSGTGSSAETGKPSGTGPSTETGAATGTGSSTGAGSTETAPPAPSAPSPGAPPEKK</sequence>
<feature type="region of interest" description="Disordered" evidence="1">
    <location>
        <begin position="166"/>
        <end position="268"/>
    </location>
</feature>
<feature type="domain" description="DUF4440" evidence="3">
    <location>
        <begin position="50"/>
        <end position="159"/>
    </location>
</feature>